<dbReference type="GO" id="GO:0008483">
    <property type="term" value="F:transaminase activity"/>
    <property type="evidence" value="ECO:0007669"/>
    <property type="project" value="UniProtKB-KW"/>
</dbReference>
<evidence type="ECO:0000256" key="2">
    <source>
        <dbReference type="ARBA" id="ARBA00007441"/>
    </source>
</evidence>
<feature type="domain" description="Aminotransferase class I/classII large" evidence="6">
    <location>
        <begin position="253"/>
        <end position="401"/>
    </location>
</feature>
<dbReference type="PANTHER" id="PTHR42790">
    <property type="entry name" value="AMINOTRANSFERASE"/>
    <property type="match status" value="1"/>
</dbReference>
<evidence type="ECO:0000256" key="3">
    <source>
        <dbReference type="ARBA" id="ARBA00022576"/>
    </source>
</evidence>
<sequence>MAAFEYVSNEAPEVKGAPKPPLDLSHHFSRVTLARDESSVKKFYQYFKIPGIANLAGGLPHASLFPFDTLEAQTAKPERWTPTANDPTDLSEQLQSTRLTKDRDVTASNHITVPHTSAAANLLKKIDLTTALQYGPSQGYPPLFSFLRQFSREVLHPNVPYAGGPEISLTVGNTDGMAKTVEAFTNVWSAGRDQICERPGLLCEHFAFLSAVQTVEPRGVQVVPVEMDEVGLAPTGPGGLEDVLENWDPARGLRPHLLYTVSIGQNPTGGTVSVQRRKEVYAICSKYDVIIIEDDPYWYLQYPTAPLQEAEARNLPIPIEPVHQFAKKSGYPFIDSLVPSYLSVDTDGRVVRLDTFSKTIAPGCRVGWITSQPAIIERLLRIAECSTQGPSGFVQCMLSELVLGAGQPAMAEFKKKAQKDQLSFAGWRCDGWVRWLAGLRGVYERRMNRMCGNLEEGRFLLKQNTPLRAADSDWAIISKTEMYSFSWPRGGMFVWVQLHYENHPLAHVIPGSELSDALWVFLTRPPYLCLASVGAMFSPTDQIRNEEGWKYFRLCFSAVSEEELDKSSKSFAAGIKAFWLIKDKKALNDINDIQVDTETFAGELVNLTMMNAC</sequence>
<keyword evidence="8" id="KW-1185">Reference proteome</keyword>
<keyword evidence="5" id="KW-0663">Pyridoxal phosphate</keyword>
<dbReference type="InterPro" id="IPR015424">
    <property type="entry name" value="PyrdxlP-dep_Trfase"/>
</dbReference>
<dbReference type="InterPro" id="IPR015421">
    <property type="entry name" value="PyrdxlP-dep_Trfase_major"/>
</dbReference>
<comment type="caution">
    <text evidence="7">The sequence shown here is derived from an EMBL/GenBank/DDBJ whole genome shotgun (WGS) entry which is preliminary data.</text>
</comment>
<protein>
    <recommendedName>
        <fullName evidence="6">Aminotransferase class I/classII large domain-containing protein</fullName>
    </recommendedName>
</protein>
<dbReference type="CDD" id="cd00609">
    <property type="entry name" value="AAT_like"/>
    <property type="match status" value="1"/>
</dbReference>
<evidence type="ECO:0000313" key="8">
    <source>
        <dbReference type="Proteomes" id="UP001285354"/>
    </source>
</evidence>
<keyword evidence="3" id="KW-0032">Aminotransferase</keyword>
<comment type="cofactor">
    <cofactor evidence="1">
        <name>pyridoxal 5'-phosphate</name>
        <dbReference type="ChEBI" id="CHEBI:597326"/>
    </cofactor>
</comment>
<evidence type="ECO:0000259" key="6">
    <source>
        <dbReference type="Pfam" id="PF00155"/>
    </source>
</evidence>
<dbReference type="PANTHER" id="PTHR42790:SF1">
    <property type="entry name" value="AROMATIC AMINO ACID AMINOTRANSFERASE, HYPOTHETICAL (EUROFUNG)"/>
    <property type="match status" value="1"/>
</dbReference>
<accession>A0AAD9SUD7</accession>
<dbReference type="AlphaFoldDB" id="A0AAD9SUD7"/>
<evidence type="ECO:0000256" key="5">
    <source>
        <dbReference type="ARBA" id="ARBA00022898"/>
    </source>
</evidence>
<dbReference type="GO" id="GO:0030170">
    <property type="term" value="F:pyridoxal phosphate binding"/>
    <property type="evidence" value="ECO:0007669"/>
    <property type="project" value="InterPro"/>
</dbReference>
<evidence type="ECO:0000313" key="7">
    <source>
        <dbReference type="EMBL" id="KAK2623771.1"/>
    </source>
</evidence>
<dbReference type="Gene3D" id="3.40.640.10">
    <property type="entry name" value="Type I PLP-dependent aspartate aminotransferase-like (Major domain)"/>
    <property type="match status" value="1"/>
</dbReference>
<name>A0AAD9SUD7_9HELO</name>
<keyword evidence="4" id="KW-0808">Transferase</keyword>
<dbReference type="EMBL" id="JAUBYV010000012">
    <property type="protein sequence ID" value="KAK2623771.1"/>
    <property type="molecule type" value="Genomic_DNA"/>
</dbReference>
<proteinExistence type="inferred from homology"/>
<dbReference type="InterPro" id="IPR004839">
    <property type="entry name" value="Aminotransferase_I/II_large"/>
</dbReference>
<organism evidence="7 8">
    <name type="scientific">Diplocarpon rosae</name>
    <dbReference type="NCBI Taxonomy" id="946125"/>
    <lineage>
        <taxon>Eukaryota</taxon>
        <taxon>Fungi</taxon>
        <taxon>Dikarya</taxon>
        <taxon>Ascomycota</taxon>
        <taxon>Pezizomycotina</taxon>
        <taxon>Leotiomycetes</taxon>
        <taxon>Helotiales</taxon>
        <taxon>Drepanopezizaceae</taxon>
        <taxon>Diplocarpon</taxon>
    </lineage>
</organism>
<dbReference type="Proteomes" id="UP001285354">
    <property type="component" value="Unassembled WGS sequence"/>
</dbReference>
<dbReference type="Pfam" id="PF00155">
    <property type="entry name" value="Aminotran_1_2"/>
    <property type="match status" value="1"/>
</dbReference>
<dbReference type="SUPFAM" id="SSF53383">
    <property type="entry name" value="PLP-dependent transferases"/>
    <property type="match status" value="1"/>
</dbReference>
<dbReference type="GO" id="GO:1901605">
    <property type="term" value="P:alpha-amino acid metabolic process"/>
    <property type="evidence" value="ECO:0007669"/>
    <property type="project" value="TreeGrafter"/>
</dbReference>
<gene>
    <name evidence="7" type="ORF">QTJ16_006952</name>
</gene>
<reference evidence="7" key="1">
    <citation type="submission" date="2023-06" db="EMBL/GenBank/DDBJ databases">
        <title>Draft genome of Marssonina rosae.</title>
        <authorList>
            <person name="Cheng Q."/>
        </authorList>
    </citation>
    <scope>NUCLEOTIDE SEQUENCE</scope>
    <source>
        <strain evidence="7">R4</strain>
    </source>
</reference>
<dbReference type="InterPro" id="IPR050859">
    <property type="entry name" value="Class-I_PLP-dep_aminotransf"/>
</dbReference>
<evidence type="ECO:0000256" key="1">
    <source>
        <dbReference type="ARBA" id="ARBA00001933"/>
    </source>
</evidence>
<evidence type="ECO:0000256" key="4">
    <source>
        <dbReference type="ARBA" id="ARBA00022679"/>
    </source>
</evidence>
<comment type="similarity">
    <text evidence="2">Belongs to the class-I pyridoxal-phosphate-dependent aminotransferase family.</text>
</comment>